<gene>
    <name evidence="2" type="ordered locus">Os05g0172800</name>
    <name evidence="2" type="ORF">OSNPB_050172800</name>
</gene>
<feature type="non-terminal residue" evidence="2">
    <location>
        <position position="1"/>
    </location>
</feature>
<sequence length="73" mass="8089">SSSPFPLKNPKEWRIEEGDRRHPPQLGSPLPFAESIFSVDRVVAVFPELCTVAGPSSSPLLLSRLSRASFKLR</sequence>
<reference evidence="2 3" key="2">
    <citation type="journal article" date="2013" name="Plant Cell Physiol.">
        <title>Rice Annotation Project Database (RAP-DB): an integrative and interactive database for rice genomics.</title>
        <authorList>
            <person name="Sakai H."/>
            <person name="Lee S.S."/>
            <person name="Tanaka T."/>
            <person name="Numa H."/>
            <person name="Kim J."/>
            <person name="Kawahara Y."/>
            <person name="Wakimoto H."/>
            <person name="Yang C.C."/>
            <person name="Iwamoto M."/>
            <person name="Abe T."/>
            <person name="Yamada Y."/>
            <person name="Muto A."/>
            <person name="Inokuchi H."/>
            <person name="Ikemura T."/>
            <person name="Matsumoto T."/>
            <person name="Sasaki T."/>
            <person name="Itoh T."/>
        </authorList>
    </citation>
    <scope>NUCLEOTIDE SEQUENCE [LARGE SCALE GENOMIC DNA]</scope>
    <source>
        <strain evidence="3">cv. Nipponbare</strain>
    </source>
</reference>
<organism evidence="2 3">
    <name type="scientific">Oryza sativa subsp. japonica</name>
    <name type="common">Rice</name>
    <dbReference type="NCBI Taxonomy" id="39947"/>
    <lineage>
        <taxon>Eukaryota</taxon>
        <taxon>Viridiplantae</taxon>
        <taxon>Streptophyta</taxon>
        <taxon>Embryophyta</taxon>
        <taxon>Tracheophyta</taxon>
        <taxon>Spermatophyta</taxon>
        <taxon>Magnoliopsida</taxon>
        <taxon>Liliopsida</taxon>
        <taxon>Poales</taxon>
        <taxon>Poaceae</taxon>
        <taxon>BOP clade</taxon>
        <taxon>Oryzoideae</taxon>
        <taxon>Oryzeae</taxon>
        <taxon>Oryzinae</taxon>
        <taxon>Oryza</taxon>
        <taxon>Oryza sativa</taxon>
    </lineage>
</organism>
<feature type="region of interest" description="Disordered" evidence="1">
    <location>
        <begin position="1"/>
        <end position="27"/>
    </location>
</feature>
<evidence type="ECO:0000313" key="3">
    <source>
        <dbReference type="Proteomes" id="UP000059680"/>
    </source>
</evidence>
<name>A0A0P0WIH8_ORYSJ</name>
<keyword evidence="3" id="KW-1185">Reference proteome</keyword>
<dbReference type="EMBL" id="AP014961">
    <property type="protein sequence ID" value="BAS92501.1"/>
    <property type="molecule type" value="Genomic_DNA"/>
</dbReference>
<proteinExistence type="predicted"/>
<protein>
    <submittedName>
        <fullName evidence="2">Os05g0172800 protein</fullName>
    </submittedName>
</protein>
<feature type="compositionally biased region" description="Basic and acidic residues" evidence="1">
    <location>
        <begin position="9"/>
        <end position="22"/>
    </location>
</feature>
<dbReference type="Gramene" id="Os05t0172800-01">
    <property type="protein sequence ID" value="Os05t0172800-01"/>
    <property type="gene ID" value="Os05g0172800"/>
</dbReference>
<dbReference type="InParanoid" id="A0A0P0WIH8"/>
<dbReference type="PaxDb" id="39947-A0A0P0WIH8"/>
<evidence type="ECO:0000256" key="1">
    <source>
        <dbReference type="SAM" id="MobiDB-lite"/>
    </source>
</evidence>
<dbReference type="Proteomes" id="UP000059680">
    <property type="component" value="Chromosome 5"/>
</dbReference>
<reference evidence="2 3" key="3">
    <citation type="journal article" date="2013" name="Rice">
        <title>Improvement of the Oryza sativa Nipponbare reference genome using next generation sequence and optical map data.</title>
        <authorList>
            <person name="Kawahara Y."/>
            <person name="de la Bastide M."/>
            <person name="Hamilton J.P."/>
            <person name="Kanamori H."/>
            <person name="McCombie W.R."/>
            <person name="Ouyang S."/>
            <person name="Schwartz D.C."/>
            <person name="Tanaka T."/>
            <person name="Wu J."/>
            <person name="Zhou S."/>
            <person name="Childs K.L."/>
            <person name="Davidson R.M."/>
            <person name="Lin H."/>
            <person name="Quesada-Ocampo L."/>
            <person name="Vaillancourt B."/>
            <person name="Sakai H."/>
            <person name="Lee S.S."/>
            <person name="Kim J."/>
            <person name="Numa H."/>
            <person name="Itoh T."/>
            <person name="Buell C.R."/>
            <person name="Matsumoto T."/>
        </authorList>
    </citation>
    <scope>NUCLEOTIDE SEQUENCE [LARGE SCALE GENOMIC DNA]</scope>
    <source>
        <strain evidence="3">cv. Nipponbare</strain>
    </source>
</reference>
<reference evidence="3" key="1">
    <citation type="journal article" date="2005" name="Nature">
        <title>The map-based sequence of the rice genome.</title>
        <authorList>
            <consortium name="International rice genome sequencing project (IRGSP)"/>
            <person name="Matsumoto T."/>
            <person name="Wu J."/>
            <person name="Kanamori H."/>
            <person name="Katayose Y."/>
            <person name="Fujisawa M."/>
            <person name="Namiki N."/>
            <person name="Mizuno H."/>
            <person name="Yamamoto K."/>
            <person name="Antonio B.A."/>
            <person name="Baba T."/>
            <person name="Sakata K."/>
            <person name="Nagamura Y."/>
            <person name="Aoki H."/>
            <person name="Arikawa K."/>
            <person name="Arita K."/>
            <person name="Bito T."/>
            <person name="Chiden Y."/>
            <person name="Fujitsuka N."/>
            <person name="Fukunaka R."/>
            <person name="Hamada M."/>
            <person name="Harada C."/>
            <person name="Hayashi A."/>
            <person name="Hijishita S."/>
            <person name="Honda M."/>
            <person name="Hosokawa S."/>
            <person name="Ichikawa Y."/>
            <person name="Idonuma A."/>
            <person name="Iijima M."/>
            <person name="Ikeda M."/>
            <person name="Ikeno M."/>
            <person name="Ito K."/>
            <person name="Ito S."/>
            <person name="Ito T."/>
            <person name="Ito Y."/>
            <person name="Ito Y."/>
            <person name="Iwabuchi A."/>
            <person name="Kamiya K."/>
            <person name="Karasawa W."/>
            <person name="Kurita K."/>
            <person name="Katagiri S."/>
            <person name="Kikuta A."/>
            <person name="Kobayashi H."/>
            <person name="Kobayashi N."/>
            <person name="Machita K."/>
            <person name="Maehara T."/>
            <person name="Masukawa M."/>
            <person name="Mizubayashi T."/>
            <person name="Mukai Y."/>
            <person name="Nagasaki H."/>
            <person name="Nagata Y."/>
            <person name="Naito S."/>
            <person name="Nakashima M."/>
            <person name="Nakama Y."/>
            <person name="Nakamichi Y."/>
            <person name="Nakamura M."/>
            <person name="Meguro A."/>
            <person name="Negishi M."/>
            <person name="Ohta I."/>
            <person name="Ohta T."/>
            <person name="Okamoto M."/>
            <person name="Ono N."/>
            <person name="Saji S."/>
            <person name="Sakaguchi M."/>
            <person name="Sakai K."/>
            <person name="Shibata M."/>
            <person name="Shimokawa T."/>
            <person name="Song J."/>
            <person name="Takazaki Y."/>
            <person name="Terasawa K."/>
            <person name="Tsugane M."/>
            <person name="Tsuji K."/>
            <person name="Ueda S."/>
            <person name="Waki K."/>
            <person name="Yamagata H."/>
            <person name="Yamamoto M."/>
            <person name="Yamamoto S."/>
            <person name="Yamane H."/>
            <person name="Yoshiki S."/>
            <person name="Yoshihara R."/>
            <person name="Yukawa K."/>
            <person name="Zhong H."/>
            <person name="Yano M."/>
            <person name="Yuan Q."/>
            <person name="Ouyang S."/>
            <person name="Liu J."/>
            <person name="Jones K.M."/>
            <person name="Gansberger K."/>
            <person name="Moffat K."/>
            <person name="Hill J."/>
            <person name="Bera J."/>
            <person name="Fadrosh D."/>
            <person name="Jin S."/>
            <person name="Johri S."/>
            <person name="Kim M."/>
            <person name="Overton L."/>
            <person name="Reardon M."/>
            <person name="Tsitrin T."/>
            <person name="Vuong H."/>
            <person name="Weaver B."/>
            <person name="Ciecko A."/>
            <person name="Tallon L."/>
            <person name="Jackson J."/>
            <person name="Pai G."/>
            <person name="Aken S.V."/>
            <person name="Utterback T."/>
            <person name="Reidmuller S."/>
            <person name="Feldblyum T."/>
            <person name="Hsiao J."/>
            <person name="Zismann V."/>
            <person name="Iobst S."/>
            <person name="de Vazeille A.R."/>
            <person name="Buell C.R."/>
            <person name="Ying K."/>
            <person name="Li Y."/>
            <person name="Lu T."/>
            <person name="Huang Y."/>
            <person name="Zhao Q."/>
            <person name="Feng Q."/>
            <person name="Zhang L."/>
            <person name="Zhu J."/>
            <person name="Weng Q."/>
            <person name="Mu J."/>
            <person name="Lu Y."/>
            <person name="Fan D."/>
            <person name="Liu Y."/>
            <person name="Guan J."/>
            <person name="Zhang Y."/>
            <person name="Yu S."/>
            <person name="Liu X."/>
            <person name="Zhang Y."/>
            <person name="Hong G."/>
            <person name="Han B."/>
            <person name="Choisne N."/>
            <person name="Demange N."/>
            <person name="Orjeda G."/>
            <person name="Samain S."/>
            <person name="Cattolico L."/>
            <person name="Pelletier E."/>
            <person name="Couloux A."/>
            <person name="Segurens B."/>
            <person name="Wincker P."/>
            <person name="D'Hont A."/>
            <person name="Scarpelli C."/>
            <person name="Weissenbach J."/>
            <person name="Salanoubat M."/>
            <person name="Quetier F."/>
            <person name="Yu Y."/>
            <person name="Kim H.R."/>
            <person name="Rambo T."/>
            <person name="Currie J."/>
            <person name="Collura K."/>
            <person name="Luo M."/>
            <person name="Yang T."/>
            <person name="Ammiraju J.S.S."/>
            <person name="Engler F."/>
            <person name="Soderlund C."/>
            <person name="Wing R.A."/>
            <person name="Palmer L.E."/>
            <person name="de la Bastide M."/>
            <person name="Spiegel L."/>
            <person name="Nascimento L."/>
            <person name="Zutavern T."/>
            <person name="O'Shaughnessy A."/>
            <person name="Dike S."/>
            <person name="Dedhia N."/>
            <person name="Preston R."/>
            <person name="Balija V."/>
            <person name="McCombie W.R."/>
            <person name="Chow T."/>
            <person name="Chen H."/>
            <person name="Chung M."/>
            <person name="Chen C."/>
            <person name="Shaw J."/>
            <person name="Wu H."/>
            <person name="Hsiao K."/>
            <person name="Chao Y."/>
            <person name="Chu M."/>
            <person name="Cheng C."/>
            <person name="Hour A."/>
            <person name="Lee P."/>
            <person name="Lin S."/>
            <person name="Lin Y."/>
            <person name="Liou J."/>
            <person name="Liu S."/>
            <person name="Hsing Y."/>
            <person name="Raghuvanshi S."/>
            <person name="Mohanty A."/>
            <person name="Bharti A.K."/>
            <person name="Gaur A."/>
            <person name="Gupta V."/>
            <person name="Kumar D."/>
            <person name="Ravi V."/>
            <person name="Vij S."/>
            <person name="Kapur A."/>
            <person name="Khurana P."/>
            <person name="Khurana P."/>
            <person name="Khurana J.P."/>
            <person name="Tyagi A.K."/>
            <person name="Gaikwad K."/>
            <person name="Singh A."/>
            <person name="Dalal V."/>
            <person name="Srivastava S."/>
            <person name="Dixit A."/>
            <person name="Pal A.K."/>
            <person name="Ghazi I.A."/>
            <person name="Yadav M."/>
            <person name="Pandit A."/>
            <person name="Bhargava A."/>
            <person name="Sureshbabu K."/>
            <person name="Batra K."/>
            <person name="Sharma T.R."/>
            <person name="Mohapatra T."/>
            <person name="Singh N.K."/>
            <person name="Messing J."/>
            <person name="Nelson A.B."/>
            <person name="Fuks G."/>
            <person name="Kavchok S."/>
            <person name="Keizer G."/>
            <person name="Linton E."/>
            <person name="Llaca V."/>
            <person name="Song R."/>
            <person name="Tanyolac B."/>
            <person name="Young S."/>
            <person name="Ho-Il K."/>
            <person name="Hahn J.H."/>
            <person name="Sangsakoo G."/>
            <person name="Vanavichit A."/>
            <person name="de Mattos Luiz.A.T."/>
            <person name="Zimmer P.D."/>
            <person name="Malone G."/>
            <person name="Dellagostin O."/>
            <person name="de Oliveira A.C."/>
            <person name="Bevan M."/>
            <person name="Bancroft I."/>
            <person name="Minx P."/>
            <person name="Cordum H."/>
            <person name="Wilson R."/>
            <person name="Cheng Z."/>
            <person name="Jin W."/>
            <person name="Jiang J."/>
            <person name="Leong S.A."/>
            <person name="Iwama H."/>
            <person name="Gojobori T."/>
            <person name="Itoh T."/>
            <person name="Niimura Y."/>
            <person name="Fujii Y."/>
            <person name="Habara T."/>
            <person name="Sakai H."/>
            <person name="Sato Y."/>
            <person name="Wilson G."/>
            <person name="Kumar K."/>
            <person name="McCouch S."/>
            <person name="Juretic N."/>
            <person name="Hoen D."/>
            <person name="Wright S."/>
            <person name="Bruskiewich R."/>
            <person name="Bureau T."/>
            <person name="Miyao A."/>
            <person name="Hirochika H."/>
            <person name="Nishikawa T."/>
            <person name="Kadowaki K."/>
            <person name="Sugiura M."/>
            <person name="Burr B."/>
            <person name="Sasaki T."/>
        </authorList>
    </citation>
    <scope>NUCLEOTIDE SEQUENCE [LARGE SCALE GENOMIC DNA]</scope>
    <source>
        <strain evidence="3">cv. Nipponbare</strain>
    </source>
</reference>
<evidence type="ECO:0000313" key="2">
    <source>
        <dbReference type="EMBL" id="BAS92501.1"/>
    </source>
</evidence>
<dbReference type="AlphaFoldDB" id="A0A0P0WIH8"/>
<accession>A0A0P0WIH8</accession>